<dbReference type="InterPro" id="IPR013595">
    <property type="entry name" value="Pept_S33_TAP-like_C"/>
</dbReference>
<dbReference type="Pfam" id="PF08386">
    <property type="entry name" value="Abhydrolase_4"/>
    <property type="match status" value="1"/>
</dbReference>
<dbReference type="EMBL" id="FNON01000012">
    <property type="protein sequence ID" value="SDZ29458.1"/>
    <property type="molecule type" value="Genomic_DNA"/>
</dbReference>
<keyword evidence="9" id="KW-1185">Reference proteome</keyword>
<gene>
    <name evidence="8" type="ORF">SAMN05421504_11224</name>
</gene>
<dbReference type="PANTHER" id="PTHR43248">
    <property type="entry name" value="2-SUCCINYL-6-HYDROXY-2,4-CYCLOHEXADIENE-1-CARBOXYLATE SYNTHASE"/>
    <property type="match status" value="1"/>
</dbReference>
<feature type="compositionally biased region" description="Basic and acidic residues" evidence="4">
    <location>
        <begin position="512"/>
        <end position="526"/>
    </location>
</feature>
<feature type="signal peptide" evidence="5">
    <location>
        <begin position="1"/>
        <end position="21"/>
    </location>
</feature>
<dbReference type="SUPFAM" id="SSF53474">
    <property type="entry name" value="alpha/beta-Hydrolases"/>
    <property type="match status" value="1"/>
</dbReference>
<dbReference type="InterPro" id="IPR029058">
    <property type="entry name" value="AB_hydrolase_fold"/>
</dbReference>
<feature type="chain" id="PRO_5039125758" evidence="5">
    <location>
        <begin position="22"/>
        <end position="533"/>
    </location>
</feature>
<comment type="similarity">
    <text evidence="1">Belongs to the peptidase S33 family.</text>
</comment>
<accession>A0A1H3RVU5</accession>
<dbReference type="InterPro" id="IPR051601">
    <property type="entry name" value="Serine_prot/Carboxylest_S33"/>
</dbReference>
<keyword evidence="2 5" id="KW-0732">Signal</keyword>
<dbReference type="PANTHER" id="PTHR43248:SF29">
    <property type="entry name" value="TRIPEPTIDYL AMINOPEPTIDASE"/>
    <property type="match status" value="1"/>
</dbReference>
<organism evidence="8 9">
    <name type="scientific">Amycolatopsis xylanica</name>
    <dbReference type="NCBI Taxonomy" id="589385"/>
    <lineage>
        <taxon>Bacteria</taxon>
        <taxon>Bacillati</taxon>
        <taxon>Actinomycetota</taxon>
        <taxon>Actinomycetes</taxon>
        <taxon>Pseudonocardiales</taxon>
        <taxon>Pseudonocardiaceae</taxon>
        <taxon>Amycolatopsis</taxon>
    </lineage>
</organism>
<evidence type="ECO:0000256" key="4">
    <source>
        <dbReference type="SAM" id="MobiDB-lite"/>
    </source>
</evidence>
<name>A0A1H3RVU5_9PSEU</name>
<reference evidence="8 9" key="1">
    <citation type="submission" date="2016-10" db="EMBL/GenBank/DDBJ databases">
        <authorList>
            <person name="de Groot N.N."/>
        </authorList>
    </citation>
    <scope>NUCLEOTIDE SEQUENCE [LARGE SCALE GENOMIC DNA]</scope>
    <source>
        <strain evidence="8 9">CPCC 202699</strain>
    </source>
</reference>
<dbReference type="GO" id="GO:0016787">
    <property type="term" value="F:hydrolase activity"/>
    <property type="evidence" value="ECO:0007669"/>
    <property type="project" value="UniProtKB-KW"/>
</dbReference>
<feature type="domain" description="AB hydrolase-1" evidence="6">
    <location>
        <begin position="89"/>
        <end position="253"/>
    </location>
</feature>
<dbReference type="STRING" id="589385.SAMN05421504_11224"/>
<dbReference type="RefSeq" id="WP_245757682.1">
    <property type="nucleotide sequence ID" value="NZ_FNON01000012.1"/>
</dbReference>
<sequence length="533" mass="57911">MNKFAAAVAAASLLVSGAAIAPMAGAAPAASEFAPAPIKWGKCESARLQKAGAECGFLETPLDHAKPNGEKIQIAVSRVKHKTPQSQGIMVVNPGGPGGSGLGLSTLGTAVPNGAGDNYDWIGFDPRGVGSSKPALTCDGNYFSYNRPQYVPTTRELEKTWLARSKGYAEACKKNGPLLEHIKTVDVAKDVDNLRKALGEEKINYYGFSYGTYLGQVYSTLYPQKVRRMVLDGNVDPRKVWYQANLDQDVAFDRNIKIYFDWVAKYDSVYHLGKTGKDVEKLWYAEQKKLYANPAGGIIGGDEWTDVFLQAGYYVFGWKDMAEAFDGWVHKGDWQTLKGLYDDSNAQGEGADNGFAVYAAVQCTDVQWPKSWTKWKIDNWLTYLRAPFETWGNAWFNAPCLYWPAKAGKPVEIDGSKVPGILLIDEELDAATPYPGSLEVRKRYPNSSLISAPGGTTHSGSLSGVACVDDKIADYLANGTLPKRTPGQGHSDAQCEPVPQPVPEGAAAATQRSDKAKAGADAKKDLLPQLLRF</sequence>
<dbReference type="Pfam" id="PF00561">
    <property type="entry name" value="Abhydrolase_1"/>
    <property type="match status" value="1"/>
</dbReference>
<evidence type="ECO:0000256" key="1">
    <source>
        <dbReference type="ARBA" id="ARBA00010088"/>
    </source>
</evidence>
<feature type="domain" description="Peptidase S33 tripeptidyl aminopeptidase-like C-terminal" evidence="7">
    <location>
        <begin position="388"/>
        <end position="484"/>
    </location>
</feature>
<proteinExistence type="inferred from homology"/>
<evidence type="ECO:0000313" key="9">
    <source>
        <dbReference type="Proteomes" id="UP000199515"/>
    </source>
</evidence>
<dbReference type="InterPro" id="IPR000073">
    <property type="entry name" value="AB_hydrolase_1"/>
</dbReference>
<evidence type="ECO:0000256" key="5">
    <source>
        <dbReference type="SAM" id="SignalP"/>
    </source>
</evidence>
<feature type="region of interest" description="Disordered" evidence="4">
    <location>
        <begin position="479"/>
        <end position="533"/>
    </location>
</feature>
<evidence type="ECO:0000256" key="3">
    <source>
        <dbReference type="ARBA" id="ARBA00022801"/>
    </source>
</evidence>
<evidence type="ECO:0000259" key="7">
    <source>
        <dbReference type="Pfam" id="PF08386"/>
    </source>
</evidence>
<dbReference type="Gene3D" id="3.40.50.1820">
    <property type="entry name" value="alpha/beta hydrolase"/>
    <property type="match status" value="1"/>
</dbReference>
<keyword evidence="3" id="KW-0378">Hydrolase</keyword>
<dbReference type="Proteomes" id="UP000199515">
    <property type="component" value="Unassembled WGS sequence"/>
</dbReference>
<evidence type="ECO:0000259" key="6">
    <source>
        <dbReference type="Pfam" id="PF00561"/>
    </source>
</evidence>
<evidence type="ECO:0000313" key="8">
    <source>
        <dbReference type="EMBL" id="SDZ29458.1"/>
    </source>
</evidence>
<dbReference type="AlphaFoldDB" id="A0A1H3RVU5"/>
<protein>
    <submittedName>
        <fullName evidence="8">TAP-like protein</fullName>
    </submittedName>
</protein>
<evidence type="ECO:0000256" key="2">
    <source>
        <dbReference type="ARBA" id="ARBA00022729"/>
    </source>
</evidence>